<dbReference type="InterPro" id="IPR015421">
    <property type="entry name" value="PyrdxlP-dep_Trfase_major"/>
</dbReference>
<dbReference type="STRING" id="542832.A0A3M6VHV9"/>
<accession>A0A3M6VHV9</accession>
<dbReference type="EMBL" id="QLLG01000211">
    <property type="protein sequence ID" value="RMX66229.1"/>
    <property type="molecule type" value="Genomic_DNA"/>
</dbReference>
<keyword evidence="2" id="KW-1185">Reference proteome</keyword>
<reference evidence="1 2" key="1">
    <citation type="submission" date="2018-06" db="EMBL/GenBank/DDBJ databases">
        <title>Comparative genomics of downy mildews reveals potential adaptations to biotrophy.</title>
        <authorList>
            <person name="Fletcher K."/>
            <person name="Klosterman S.J."/>
            <person name="Derevnina L."/>
            <person name="Martin F."/>
            <person name="Koike S."/>
            <person name="Reyes Chin-Wo S."/>
            <person name="Mou B."/>
            <person name="Michelmore R."/>
        </authorList>
    </citation>
    <scope>NUCLEOTIDE SEQUENCE [LARGE SCALE GENOMIC DNA]</scope>
    <source>
        <strain evidence="1 2">R14</strain>
    </source>
</reference>
<dbReference type="GO" id="GO:0008483">
    <property type="term" value="F:transaminase activity"/>
    <property type="evidence" value="ECO:0007669"/>
    <property type="project" value="TreeGrafter"/>
</dbReference>
<dbReference type="GO" id="GO:0000271">
    <property type="term" value="P:polysaccharide biosynthetic process"/>
    <property type="evidence" value="ECO:0007669"/>
    <property type="project" value="TreeGrafter"/>
</dbReference>
<evidence type="ECO:0000313" key="2">
    <source>
        <dbReference type="Proteomes" id="UP000282087"/>
    </source>
</evidence>
<protein>
    <recommendedName>
        <fullName evidence="3">Aminotransferase class V domain-containing protein</fullName>
    </recommendedName>
</protein>
<organism evidence="1 2">
    <name type="scientific">Peronospora effusa</name>
    <dbReference type="NCBI Taxonomy" id="542832"/>
    <lineage>
        <taxon>Eukaryota</taxon>
        <taxon>Sar</taxon>
        <taxon>Stramenopiles</taxon>
        <taxon>Oomycota</taxon>
        <taxon>Peronosporomycetes</taxon>
        <taxon>Peronosporales</taxon>
        <taxon>Peronosporaceae</taxon>
        <taxon>Peronospora</taxon>
    </lineage>
</organism>
<evidence type="ECO:0008006" key="3">
    <source>
        <dbReference type="Google" id="ProtNLM"/>
    </source>
</evidence>
<proteinExistence type="predicted"/>
<dbReference type="Gene3D" id="3.40.640.10">
    <property type="entry name" value="Type I PLP-dependent aspartate aminotransferase-like (Major domain)"/>
    <property type="match status" value="1"/>
</dbReference>
<dbReference type="PANTHER" id="PTHR30244:SF34">
    <property type="entry name" value="DTDP-4-AMINO-4,6-DIDEOXYGALACTOSE TRANSAMINASE"/>
    <property type="match status" value="1"/>
</dbReference>
<dbReference type="PANTHER" id="PTHR30244">
    <property type="entry name" value="TRANSAMINASE"/>
    <property type="match status" value="1"/>
</dbReference>
<dbReference type="InterPro" id="IPR000653">
    <property type="entry name" value="DegT/StrS_aminotransferase"/>
</dbReference>
<dbReference type="GO" id="GO:0030170">
    <property type="term" value="F:pyridoxal phosphate binding"/>
    <property type="evidence" value="ECO:0007669"/>
    <property type="project" value="TreeGrafter"/>
</dbReference>
<gene>
    <name evidence="1" type="ORF">DD238_004194</name>
</gene>
<name>A0A3M6VHV9_9STRA</name>
<dbReference type="FunFam" id="3.40.640.10:FF:000227">
    <property type="entry name" value="Predicted protein"/>
    <property type="match status" value="1"/>
</dbReference>
<dbReference type="InterPro" id="IPR015424">
    <property type="entry name" value="PyrdxlP-dep_Trfase"/>
</dbReference>
<evidence type="ECO:0000313" key="1">
    <source>
        <dbReference type="EMBL" id="RMX66229.1"/>
    </source>
</evidence>
<dbReference type="Proteomes" id="UP000282087">
    <property type="component" value="Unassembled WGS sequence"/>
</dbReference>
<dbReference type="SUPFAM" id="SSF53383">
    <property type="entry name" value="PLP-dependent transferases"/>
    <property type="match status" value="1"/>
</dbReference>
<dbReference type="Pfam" id="PF01041">
    <property type="entry name" value="DegT_DnrJ_EryC1"/>
    <property type="match status" value="1"/>
</dbReference>
<sequence>MNNNSSSSSIRLKPFGQLESLSASAPWAIFPRKKLDVTYRDIGAGLAACLQLRERQRSEYEQKITKLWNSTGQTVVTLSIRYYMNGLNANMTENDLITAFDLLLQTLKLPVGSEVLCSAITIPDMMYVLRYHALVPVPVDVDPKTLAVNVKLLKEAVTDKTKMIVIAHIFGSRCPLDEVLEVARNHDLLVVEDCAQAFMGMQYTGENRADVSMFSFGTIKTATSFGGAVIHVKNPVVLEEMRRRERRYPCHTNVSFFKKLMKYGVLHGISTPALYGLFIHACRAVGGVTINRCCWCINIADHDKVITSAIRGFSGGELVSLIQYRPSMALLGLMHHRLTCIDEQYIRLRKSKSEQLATAIKDLPNVFVRFRVTMLRSTTIGCSLFVFRPRKKFGFRLLSTDHVGVLERVLTSLPVLRSWLTCQGTIVGSILFTFSLGRDHDPVHAKNIMARSVATLYGSELYFYSLVYLPVTPETPEWAIERMTCCLRDALRSSSRL</sequence>
<dbReference type="AlphaFoldDB" id="A0A3M6VHV9"/>
<dbReference type="VEuPathDB" id="FungiDB:DD237_003783"/>
<comment type="caution">
    <text evidence="1">The sequence shown here is derived from an EMBL/GenBank/DDBJ whole genome shotgun (WGS) entry which is preliminary data.</text>
</comment>